<organism evidence="4 5">
    <name type="scientific">Strongylocentrotus purpuratus</name>
    <name type="common">Purple sea urchin</name>
    <dbReference type="NCBI Taxonomy" id="7668"/>
    <lineage>
        <taxon>Eukaryota</taxon>
        <taxon>Metazoa</taxon>
        <taxon>Echinodermata</taxon>
        <taxon>Eleutherozoa</taxon>
        <taxon>Echinozoa</taxon>
        <taxon>Echinoidea</taxon>
        <taxon>Euechinoidea</taxon>
        <taxon>Echinacea</taxon>
        <taxon>Camarodonta</taxon>
        <taxon>Echinidea</taxon>
        <taxon>Strongylocentrotidae</taxon>
        <taxon>Strongylocentrotus</taxon>
    </lineage>
</organism>
<dbReference type="Proteomes" id="UP000007110">
    <property type="component" value="Unassembled WGS sequence"/>
</dbReference>
<dbReference type="RefSeq" id="XP_030850102.1">
    <property type="nucleotide sequence ID" value="XM_030994242.1"/>
</dbReference>
<dbReference type="Gene3D" id="3.90.1200.10">
    <property type="match status" value="1"/>
</dbReference>
<evidence type="ECO:0000256" key="1">
    <source>
        <dbReference type="ARBA" id="ARBA00011961"/>
    </source>
</evidence>
<dbReference type="Pfam" id="PF03881">
    <property type="entry name" value="Fructosamin_kin"/>
    <property type="match status" value="1"/>
</dbReference>
<dbReference type="OMA" id="WPHIERR"/>
<dbReference type="KEGG" id="spu:589866"/>
<name>A0A7M7PFY5_STRPU</name>
<sequence length="203" mass="23728">MLIEEKNDGRIGGSHHVTLEENREEEETQRSVSQFGFGTTTCLGYLALDNTWSDDWVEFFVRQRLKPKWDCIEQNSGNRTLIELWPHIERRIPSLFRSIDRITPALLHGDLHGANVAETATGPVIFDPACLYGHHELELVATRDYVDFNQEFFPAYHRLIPKAEGFEQRERLYKIFSYLNYWSLFDDRYKDKVTALSTELLAN</sequence>
<feature type="region of interest" description="Disordered" evidence="3">
    <location>
        <begin position="1"/>
        <end position="31"/>
    </location>
</feature>
<evidence type="ECO:0000313" key="4">
    <source>
        <dbReference type="EnsemblMetazoa" id="XP_030850102"/>
    </source>
</evidence>
<dbReference type="EC" id="2.7.1.172" evidence="1"/>
<dbReference type="GO" id="GO:0016301">
    <property type="term" value="F:kinase activity"/>
    <property type="evidence" value="ECO:0000318"/>
    <property type="project" value="GO_Central"/>
</dbReference>
<accession>A0A7M7PFY5</accession>
<dbReference type="InParanoid" id="A0A7M7PFY5"/>
<dbReference type="InterPro" id="IPR011009">
    <property type="entry name" value="Kinase-like_dom_sf"/>
</dbReference>
<keyword evidence="5" id="KW-1185">Reference proteome</keyword>
<evidence type="ECO:0000256" key="2">
    <source>
        <dbReference type="ARBA" id="ARBA00048655"/>
    </source>
</evidence>
<dbReference type="EnsemblMetazoa" id="XM_030994242">
    <property type="protein sequence ID" value="XP_030850102"/>
    <property type="gene ID" value="LOC589866"/>
</dbReference>
<dbReference type="AlphaFoldDB" id="A0A7M7PFY5"/>
<evidence type="ECO:0000256" key="3">
    <source>
        <dbReference type="SAM" id="MobiDB-lite"/>
    </source>
</evidence>
<comment type="catalytic activity">
    <reaction evidence="2">
        <text>N(6)-D-ribulosyl-L-lysyl-[protein] + ATP = N(6)-(3-O-phospho-D-ribulosyl)-L-lysyl-[protein] + ADP + H(+)</text>
        <dbReference type="Rhea" id="RHEA:48432"/>
        <dbReference type="Rhea" id="RHEA-COMP:12103"/>
        <dbReference type="Rhea" id="RHEA-COMP:12104"/>
        <dbReference type="ChEBI" id="CHEBI:15378"/>
        <dbReference type="ChEBI" id="CHEBI:30616"/>
        <dbReference type="ChEBI" id="CHEBI:90418"/>
        <dbReference type="ChEBI" id="CHEBI:90420"/>
        <dbReference type="ChEBI" id="CHEBI:456216"/>
        <dbReference type="EC" id="2.7.1.172"/>
    </reaction>
    <physiologicalReaction direction="left-to-right" evidence="2">
        <dbReference type="Rhea" id="RHEA:48433"/>
    </physiologicalReaction>
</comment>
<dbReference type="OrthoDB" id="5772781at2759"/>
<reference evidence="4" key="2">
    <citation type="submission" date="2021-01" db="UniProtKB">
        <authorList>
            <consortium name="EnsemblMetazoa"/>
        </authorList>
    </citation>
    <scope>IDENTIFICATION</scope>
</reference>
<evidence type="ECO:0000313" key="5">
    <source>
        <dbReference type="Proteomes" id="UP000007110"/>
    </source>
</evidence>
<dbReference type="GeneID" id="589866"/>
<dbReference type="SUPFAM" id="SSF56112">
    <property type="entry name" value="Protein kinase-like (PK-like)"/>
    <property type="match status" value="1"/>
</dbReference>
<reference evidence="5" key="1">
    <citation type="submission" date="2015-02" db="EMBL/GenBank/DDBJ databases">
        <title>Genome sequencing for Strongylocentrotus purpuratus.</title>
        <authorList>
            <person name="Murali S."/>
            <person name="Liu Y."/>
            <person name="Vee V."/>
            <person name="English A."/>
            <person name="Wang M."/>
            <person name="Skinner E."/>
            <person name="Han Y."/>
            <person name="Muzny D.M."/>
            <person name="Worley K.C."/>
            <person name="Gibbs R.A."/>
        </authorList>
    </citation>
    <scope>NUCLEOTIDE SEQUENCE</scope>
</reference>
<dbReference type="GO" id="GO:0102193">
    <property type="term" value="F:protein-ribulosamine 3-kinase activity"/>
    <property type="evidence" value="ECO:0007669"/>
    <property type="project" value="UniProtKB-EC"/>
</dbReference>
<dbReference type="InterPro" id="IPR016477">
    <property type="entry name" value="Fructo-/Ketosamine-3-kinase"/>
</dbReference>
<proteinExistence type="predicted"/>
<protein>
    <recommendedName>
        <fullName evidence="1">protein-ribulosamine 3-kinase</fullName>
        <ecNumber evidence="1">2.7.1.172</ecNumber>
    </recommendedName>
</protein>
<dbReference type="PANTHER" id="PTHR12149">
    <property type="entry name" value="FRUCTOSAMINE 3 KINASE-RELATED PROTEIN"/>
    <property type="match status" value="1"/>
</dbReference>
<dbReference type="PANTHER" id="PTHR12149:SF8">
    <property type="entry name" value="PROTEIN-RIBULOSAMINE 3-KINASE"/>
    <property type="match status" value="1"/>
</dbReference>